<dbReference type="AlphaFoldDB" id="A0A7X0HUR5"/>
<keyword evidence="1" id="KW-0812">Transmembrane</keyword>
<feature type="transmembrane region" description="Helical" evidence="1">
    <location>
        <begin position="26"/>
        <end position="45"/>
    </location>
</feature>
<dbReference type="Gene3D" id="1.20.144.10">
    <property type="entry name" value="Phosphatidic acid phosphatase type 2/haloperoxidase"/>
    <property type="match status" value="1"/>
</dbReference>
<feature type="domain" description="Phosphatidic acid phosphatase type 2/haloperoxidase" evidence="2">
    <location>
        <begin position="53"/>
        <end position="160"/>
    </location>
</feature>
<dbReference type="GO" id="GO:0050380">
    <property type="term" value="F:undecaprenyl-diphosphatase activity"/>
    <property type="evidence" value="ECO:0007669"/>
    <property type="project" value="UniProtKB-EC"/>
</dbReference>
<feature type="transmembrane region" description="Helical" evidence="1">
    <location>
        <begin position="52"/>
        <end position="75"/>
    </location>
</feature>
<feature type="transmembrane region" description="Helical" evidence="1">
    <location>
        <begin position="141"/>
        <end position="160"/>
    </location>
</feature>
<dbReference type="SUPFAM" id="SSF48317">
    <property type="entry name" value="Acid phosphatase/Vanadium-dependent haloperoxidase"/>
    <property type="match status" value="1"/>
</dbReference>
<name>A0A7X0HUR5_9BACI</name>
<dbReference type="Pfam" id="PF01569">
    <property type="entry name" value="PAP2"/>
    <property type="match status" value="1"/>
</dbReference>
<feature type="transmembrane region" description="Helical" evidence="1">
    <location>
        <begin position="105"/>
        <end position="129"/>
    </location>
</feature>
<dbReference type="CDD" id="cd03385">
    <property type="entry name" value="PAP2_BcrC_like"/>
    <property type="match status" value="1"/>
</dbReference>
<sequence>MNYTLFKSINQLAGHHPYLDGLMVGVTNYSLLICALVLLLMWFFGKEQYKKTVVYAGITCALGLSINFIIGHIFFEPRPFVTHTVHLLITHAPDASFPSDHTTGAFALALAVLFVHRKIGIGMLLFACLTGFSRIYVGHHYPFDIAGSIIVSLAVSLIVYKLHPFLEPFANIVIHLYNRIPLVPKTTEKDDRIQSVHH</sequence>
<dbReference type="InterPro" id="IPR033879">
    <property type="entry name" value="UPP_Pase"/>
</dbReference>
<keyword evidence="1" id="KW-0472">Membrane</keyword>
<dbReference type="RefSeq" id="WP_184528872.1">
    <property type="nucleotide sequence ID" value="NZ_JACHGK010000018.1"/>
</dbReference>
<organism evidence="3 4">
    <name type="scientific">Bacillus benzoevorans</name>
    <dbReference type="NCBI Taxonomy" id="1456"/>
    <lineage>
        <taxon>Bacteria</taxon>
        <taxon>Bacillati</taxon>
        <taxon>Bacillota</taxon>
        <taxon>Bacilli</taxon>
        <taxon>Bacillales</taxon>
        <taxon>Bacillaceae</taxon>
        <taxon>Bacillus</taxon>
    </lineage>
</organism>
<evidence type="ECO:0000256" key="1">
    <source>
        <dbReference type="SAM" id="Phobius"/>
    </source>
</evidence>
<gene>
    <name evidence="3" type="ORF">HNR53_003845</name>
</gene>
<dbReference type="PANTHER" id="PTHR14969:SF58">
    <property type="entry name" value="UNDECAPRENYL-DIPHOSPHATASE BCRC"/>
    <property type="match status" value="1"/>
</dbReference>
<dbReference type="SMART" id="SM00014">
    <property type="entry name" value="acidPPc"/>
    <property type="match status" value="1"/>
</dbReference>
<keyword evidence="3" id="KW-0378">Hydrolase</keyword>
<dbReference type="EMBL" id="JACHGK010000018">
    <property type="protein sequence ID" value="MBB6447166.1"/>
    <property type="molecule type" value="Genomic_DNA"/>
</dbReference>
<evidence type="ECO:0000313" key="3">
    <source>
        <dbReference type="EMBL" id="MBB6447166.1"/>
    </source>
</evidence>
<dbReference type="GO" id="GO:0005886">
    <property type="term" value="C:plasma membrane"/>
    <property type="evidence" value="ECO:0007669"/>
    <property type="project" value="InterPro"/>
</dbReference>
<accession>A0A7X0HUR5</accession>
<dbReference type="Proteomes" id="UP000531594">
    <property type="component" value="Unassembled WGS sequence"/>
</dbReference>
<dbReference type="InterPro" id="IPR036938">
    <property type="entry name" value="PAP2/HPO_sf"/>
</dbReference>
<protein>
    <submittedName>
        <fullName evidence="3">Undecaprenyl-diphosphatase</fullName>
        <ecNumber evidence="3">3.6.1.27</ecNumber>
    </submittedName>
</protein>
<keyword evidence="4" id="KW-1185">Reference proteome</keyword>
<dbReference type="InterPro" id="IPR000326">
    <property type="entry name" value="PAP2/HPO"/>
</dbReference>
<keyword evidence="1" id="KW-1133">Transmembrane helix</keyword>
<proteinExistence type="predicted"/>
<reference evidence="3 4" key="1">
    <citation type="submission" date="2020-08" db="EMBL/GenBank/DDBJ databases">
        <title>Genomic Encyclopedia of Type Strains, Phase IV (KMG-IV): sequencing the most valuable type-strain genomes for metagenomic binning, comparative biology and taxonomic classification.</title>
        <authorList>
            <person name="Goeker M."/>
        </authorList>
    </citation>
    <scope>NUCLEOTIDE SEQUENCE [LARGE SCALE GENOMIC DNA]</scope>
    <source>
        <strain evidence="3 4">DSM 5391</strain>
    </source>
</reference>
<comment type="caution">
    <text evidence="3">The sequence shown here is derived from an EMBL/GenBank/DDBJ whole genome shotgun (WGS) entry which is preliminary data.</text>
</comment>
<evidence type="ECO:0000259" key="2">
    <source>
        <dbReference type="SMART" id="SM00014"/>
    </source>
</evidence>
<dbReference type="PANTHER" id="PTHR14969">
    <property type="entry name" value="SPHINGOSINE-1-PHOSPHATE PHOSPHOHYDROLASE"/>
    <property type="match status" value="1"/>
</dbReference>
<evidence type="ECO:0000313" key="4">
    <source>
        <dbReference type="Proteomes" id="UP000531594"/>
    </source>
</evidence>
<dbReference type="EC" id="3.6.1.27" evidence="3"/>